<keyword evidence="3" id="KW-1185">Reference proteome</keyword>
<accession>A0A4S4ALY7</accession>
<dbReference type="GO" id="GO:0005737">
    <property type="term" value="C:cytoplasm"/>
    <property type="evidence" value="ECO:0007669"/>
    <property type="project" value="TreeGrafter"/>
</dbReference>
<proteinExistence type="predicted"/>
<dbReference type="SUPFAM" id="SSF51569">
    <property type="entry name" value="Aldolase"/>
    <property type="match status" value="1"/>
</dbReference>
<reference evidence="2 3" key="1">
    <citation type="submission" date="2019-04" db="EMBL/GenBank/DDBJ databases">
        <title>Azoarcus rhizosphaerae sp. nov. isolated from rhizosphere of Ficus religiosa.</title>
        <authorList>
            <person name="Lin S.-Y."/>
            <person name="Hameed A."/>
            <person name="Hsu Y.-H."/>
            <person name="Young C.-C."/>
        </authorList>
    </citation>
    <scope>NUCLEOTIDE SEQUENCE [LARGE SCALE GENOMIC DNA]</scope>
    <source>
        <strain evidence="2 3">CC-YHH848</strain>
    </source>
</reference>
<dbReference type="InterPro" id="IPR055268">
    <property type="entry name" value="PCB-like"/>
</dbReference>
<dbReference type="PANTHER" id="PTHR43778:SF2">
    <property type="entry name" value="PYRUVATE CARBOXYLASE, MITOCHONDRIAL"/>
    <property type="match status" value="1"/>
</dbReference>
<protein>
    <recommendedName>
        <fullName evidence="1">Pyruvate carboxyltransferase domain-containing protein</fullName>
    </recommendedName>
</protein>
<dbReference type="GO" id="GO:0006094">
    <property type="term" value="P:gluconeogenesis"/>
    <property type="evidence" value="ECO:0007669"/>
    <property type="project" value="TreeGrafter"/>
</dbReference>
<gene>
    <name evidence="2" type="ORF">E6O51_13760</name>
</gene>
<dbReference type="OrthoDB" id="9760256at2"/>
<dbReference type="EMBL" id="SSOD01000010">
    <property type="protein sequence ID" value="THF60532.1"/>
    <property type="molecule type" value="Genomic_DNA"/>
</dbReference>
<dbReference type="InterPro" id="IPR013785">
    <property type="entry name" value="Aldolase_TIM"/>
</dbReference>
<dbReference type="PANTHER" id="PTHR43778">
    <property type="entry name" value="PYRUVATE CARBOXYLASE"/>
    <property type="match status" value="1"/>
</dbReference>
<evidence type="ECO:0000313" key="3">
    <source>
        <dbReference type="Proteomes" id="UP000307956"/>
    </source>
</evidence>
<dbReference type="GO" id="GO:0004736">
    <property type="term" value="F:pyruvate carboxylase activity"/>
    <property type="evidence" value="ECO:0007669"/>
    <property type="project" value="TreeGrafter"/>
</dbReference>
<sequence>MSAAAAVPCRVSPVPAVPVPPGTRDRLKSLGPWNFVEWMLSKPGVLLTDTSLGDAARIHGVRAVAPHYARLAPQLFSLECRGGAASGGARRGPEGDVWIRLRQLRAAIPGILFQMPLCGPDRVGGAVRRVVVQAVENGVDLFRVSDPSNRIGGMRAAMEAAVDGGALCEGVLRYGADVRDGGLGYWAGLARQLEQAGAHVVGIEDAAGTACPRAIGALVRALKGEVGLPLRFRARSAGDIASVLAAVEAGCDVVDGVLEAAGGPASPPGLGSIVQALRGSGRDPQIDGAVLRTLRRP</sequence>
<evidence type="ECO:0000313" key="2">
    <source>
        <dbReference type="EMBL" id="THF60532.1"/>
    </source>
</evidence>
<comment type="caution">
    <text evidence="2">The sequence shown here is derived from an EMBL/GenBank/DDBJ whole genome shotgun (WGS) entry which is preliminary data.</text>
</comment>
<feature type="domain" description="Pyruvate carboxyltransferase" evidence="1">
    <location>
        <begin position="45"/>
        <end position="292"/>
    </location>
</feature>
<organism evidence="2 3">
    <name type="scientific">Pseudothauera rhizosphaerae</name>
    <dbReference type="NCBI Taxonomy" id="2565932"/>
    <lineage>
        <taxon>Bacteria</taxon>
        <taxon>Pseudomonadati</taxon>
        <taxon>Pseudomonadota</taxon>
        <taxon>Betaproteobacteria</taxon>
        <taxon>Rhodocyclales</taxon>
        <taxon>Zoogloeaceae</taxon>
        <taxon>Pseudothauera</taxon>
    </lineage>
</organism>
<dbReference type="AlphaFoldDB" id="A0A4S4ALY7"/>
<name>A0A4S4ALY7_9RHOO</name>
<evidence type="ECO:0000259" key="1">
    <source>
        <dbReference type="PROSITE" id="PS50991"/>
    </source>
</evidence>
<dbReference type="RefSeq" id="WP_136385566.1">
    <property type="nucleotide sequence ID" value="NZ_SSOD01000010.1"/>
</dbReference>
<dbReference type="Proteomes" id="UP000307956">
    <property type="component" value="Unassembled WGS sequence"/>
</dbReference>
<dbReference type="PROSITE" id="PS50991">
    <property type="entry name" value="PYR_CT"/>
    <property type="match status" value="1"/>
</dbReference>
<dbReference type="Gene3D" id="3.20.20.70">
    <property type="entry name" value="Aldolase class I"/>
    <property type="match status" value="1"/>
</dbReference>
<dbReference type="InterPro" id="IPR000891">
    <property type="entry name" value="PYR_CT"/>
</dbReference>